<evidence type="ECO:0000313" key="1">
    <source>
        <dbReference type="EMBL" id="AFS80555.1"/>
    </source>
</evidence>
<reference evidence="1 2" key="1">
    <citation type="journal article" date="2012" name="J. Bacteriol.">
        <title>Draft Genome Sequence of an Ammonia-Oxidizing Archaeon, "Candidatus Nitrosopumilus koreensis" AR1, from Marine Sediment.</title>
        <authorList>
            <person name="Park S.J."/>
            <person name="Kim J.G."/>
            <person name="Jung M.Y."/>
            <person name="Kim S.J."/>
            <person name="Cha I.T."/>
            <person name="Kwon K."/>
            <person name="Lee J.H."/>
            <person name="Rhee S.K."/>
        </authorList>
    </citation>
    <scope>NUCLEOTIDE SEQUENCE [LARGE SCALE GENOMIC DNA]</scope>
    <source>
        <strain evidence="1 2">AR1</strain>
    </source>
</reference>
<name>K0B6J3_9ARCH</name>
<dbReference type="KEGG" id="nkr:NKOR_03305"/>
<dbReference type="PATRIC" id="fig|1229908.8.peg.708"/>
<sequence length="146" mass="17383">MTSNVFACKTKLSEERVIHTTEYMHKDIPDGTEVCILKRPLTLEEWSQILQNQEIVTKMTEQQDNSTQNPNEYVQKINSTIEYGENKIRQIQKRISKNEVNQESMESHSDYDYKDLLKELNESEKEHKKDLRLFLDLLCKYKIIIK</sequence>
<accession>K0B6J3</accession>
<dbReference type="Proteomes" id="UP000006101">
    <property type="component" value="Chromosome"/>
</dbReference>
<dbReference type="AlphaFoldDB" id="K0B6J3"/>
<organism evidence="1 2">
    <name type="scientific">Candidatus Nitrosopumilus koreensis AR1</name>
    <dbReference type="NCBI Taxonomy" id="1229908"/>
    <lineage>
        <taxon>Archaea</taxon>
        <taxon>Nitrososphaerota</taxon>
        <taxon>Nitrososphaeria</taxon>
        <taxon>Nitrosopumilales</taxon>
        <taxon>Nitrosopumilaceae</taxon>
        <taxon>Nitrosopumilus</taxon>
    </lineage>
</organism>
<proteinExistence type="predicted"/>
<keyword evidence="2" id="KW-1185">Reference proteome</keyword>
<evidence type="ECO:0000313" key="2">
    <source>
        <dbReference type="Proteomes" id="UP000006101"/>
    </source>
</evidence>
<protein>
    <submittedName>
        <fullName evidence="1">Uncharacterized protein</fullName>
    </submittedName>
</protein>
<dbReference type="HOGENOM" id="CLU_1773066_0_0_2"/>
<gene>
    <name evidence="1" type="ORF">NKOR_03305</name>
</gene>
<dbReference type="EMBL" id="CP003842">
    <property type="protein sequence ID" value="AFS80555.1"/>
    <property type="molecule type" value="Genomic_DNA"/>
</dbReference>